<evidence type="ECO:0000313" key="2">
    <source>
        <dbReference type="EMBL" id="KAF2763104.1"/>
    </source>
</evidence>
<dbReference type="RefSeq" id="XP_033605555.1">
    <property type="nucleotide sequence ID" value="XM_033746312.1"/>
</dbReference>
<accession>A0A6A6WLL5</accession>
<protein>
    <recommendedName>
        <fullName evidence="4">Ecp2 effector protein domain-containing protein</fullName>
    </recommendedName>
</protein>
<keyword evidence="3" id="KW-1185">Reference proteome</keyword>
<evidence type="ECO:0000313" key="3">
    <source>
        <dbReference type="Proteomes" id="UP000799437"/>
    </source>
</evidence>
<dbReference type="GeneID" id="54487366"/>
<reference evidence="2" key="1">
    <citation type="journal article" date="2020" name="Stud. Mycol.">
        <title>101 Dothideomycetes genomes: a test case for predicting lifestyles and emergence of pathogens.</title>
        <authorList>
            <person name="Haridas S."/>
            <person name="Albert R."/>
            <person name="Binder M."/>
            <person name="Bloem J."/>
            <person name="Labutti K."/>
            <person name="Salamov A."/>
            <person name="Andreopoulos B."/>
            <person name="Baker S."/>
            <person name="Barry K."/>
            <person name="Bills G."/>
            <person name="Bluhm B."/>
            <person name="Cannon C."/>
            <person name="Castanera R."/>
            <person name="Culley D."/>
            <person name="Daum C."/>
            <person name="Ezra D."/>
            <person name="Gonzalez J."/>
            <person name="Henrissat B."/>
            <person name="Kuo A."/>
            <person name="Liang C."/>
            <person name="Lipzen A."/>
            <person name="Lutzoni F."/>
            <person name="Magnuson J."/>
            <person name="Mondo S."/>
            <person name="Nolan M."/>
            <person name="Ohm R."/>
            <person name="Pangilinan J."/>
            <person name="Park H.-J."/>
            <person name="Ramirez L."/>
            <person name="Alfaro M."/>
            <person name="Sun H."/>
            <person name="Tritt A."/>
            <person name="Yoshinaga Y."/>
            <person name="Zwiers L.-H."/>
            <person name="Turgeon B."/>
            <person name="Goodwin S."/>
            <person name="Spatafora J."/>
            <person name="Crous P."/>
            <person name="Grigoriev I."/>
        </authorList>
    </citation>
    <scope>NUCLEOTIDE SEQUENCE</scope>
    <source>
        <strain evidence="2">CBS 121739</strain>
    </source>
</reference>
<feature type="signal peptide" evidence="1">
    <location>
        <begin position="1"/>
        <end position="19"/>
    </location>
</feature>
<keyword evidence="1" id="KW-0732">Signal</keyword>
<dbReference type="AlphaFoldDB" id="A0A6A6WLL5"/>
<gene>
    <name evidence="2" type="ORF">EJ05DRAFT_495943</name>
</gene>
<sequence>MRLPNILLTILATTSAVVAVHVCKETDSCRNKNSFRKGIEGYYDLDNVTVALHSGYITCFTHETALNRTDLEAAKASQMKTCDGHNTYSGAWQMSISGKARTYVCNVGSEQTCHPEDLKVMHKKLDEHCKDFPGVFSIKKWRVRYGRNNLGKLQCPGKATEFDDIPGNI</sequence>
<name>A0A6A6WLL5_9PEZI</name>
<dbReference type="Proteomes" id="UP000799437">
    <property type="component" value="Unassembled WGS sequence"/>
</dbReference>
<evidence type="ECO:0008006" key="4">
    <source>
        <dbReference type="Google" id="ProtNLM"/>
    </source>
</evidence>
<evidence type="ECO:0000256" key="1">
    <source>
        <dbReference type="SAM" id="SignalP"/>
    </source>
</evidence>
<dbReference type="EMBL" id="ML996565">
    <property type="protein sequence ID" value="KAF2763104.1"/>
    <property type="molecule type" value="Genomic_DNA"/>
</dbReference>
<organism evidence="2 3">
    <name type="scientific">Pseudovirgaria hyperparasitica</name>
    <dbReference type="NCBI Taxonomy" id="470096"/>
    <lineage>
        <taxon>Eukaryota</taxon>
        <taxon>Fungi</taxon>
        <taxon>Dikarya</taxon>
        <taxon>Ascomycota</taxon>
        <taxon>Pezizomycotina</taxon>
        <taxon>Dothideomycetes</taxon>
        <taxon>Dothideomycetes incertae sedis</taxon>
        <taxon>Acrospermales</taxon>
        <taxon>Acrospermaceae</taxon>
        <taxon>Pseudovirgaria</taxon>
    </lineage>
</organism>
<proteinExistence type="predicted"/>
<feature type="chain" id="PRO_5025420861" description="Ecp2 effector protein domain-containing protein" evidence="1">
    <location>
        <begin position="20"/>
        <end position="169"/>
    </location>
</feature>